<dbReference type="WBParaSite" id="MCU_001627-RA">
    <property type="protein sequence ID" value="MCU_001627-RA"/>
    <property type="gene ID" value="MCU_001627"/>
</dbReference>
<reference evidence="1" key="1">
    <citation type="submission" date="2019-11" db="UniProtKB">
        <authorList>
            <consortium name="WormBaseParasite"/>
        </authorList>
    </citation>
    <scope>IDENTIFICATION</scope>
</reference>
<proteinExistence type="predicted"/>
<dbReference type="AlphaFoldDB" id="A0A5K3ENZ3"/>
<sequence length="63" mass="7516">MDYCKLNMPSIKYFRKLNRQKRKLAELPFETLMPNPFLIHQKYQSHLTTHTSANFSTLNTSQL</sequence>
<evidence type="ECO:0000313" key="1">
    <source>
        <dbReference type="WBParaSite" id="MCU_001627-RA"/>
    </source>
</evidence>
<accession>A0A5K3ENZ3</accession>
<protein>
    <submittedName>
        <fullName evidence="1">Ovule protein</fullName>
    </submittedName>
</protein>
<name>A0A5K3ENZ3_MESCO</name>
<organism evidence="1">
    <name type="scientific">Mesocestoides corti</name>
    <name type="common">Flatworm</name>
    <dbReference type="NCBI Taxonomy" id="53468"/>
    <lineage>
        <taxon>Eukaryota</taxon>
        <taxon>Metazoa</taxon>
        <taxon>Spiralia</taxon>
        <taxon>Lophotrochozoa</taxon>
        <taxon>Platyhelminthes</taxon>
        <taxon>Cestoda</taxon>
        <taxon>Eucestoda</taxon>
        <taxon>Cyclophyllidea</taxon>
        <taxon>Mesocestoididae</taxon>
        <taxon>Mesocestoides</taxon>
    </lineage>
</organism>